<keyword evidence="4 9" id="KW-0813">Transport</keyword>
<dbReference type="InterPro" id="IPR013868">
    <property type="entry name" value="Cut8/Sts1_fam"/>
</dbReference>
<feature type="region of interest" description="Disordered" evidence="10">
    <location>
        <begin position="16"/>
        <end position="81"/>
    </location>
</feature>
<keyword evidence="11" id="KW-0647">Proteasome</keyword>
<dbReference type="GO" id="GO:0000502">
    <property type="term" value="C:proteasome complex"/>
    <property type="evidence" value="ECO:0007669"/>
    <property type="project" value="UniProtKB-KW"/>
</dbReference>
<dbReference type="PANTHER" id="PTHR28032">
    <property type="entry name" value="FI02826P"/>
    <property type="match status" value="1"/>
</dbReference>
<dbReference type="PANTHER" id="PTHR28032:SF1">
    <property type="entry name" value="FI02826P"/>
    <property type="match status" value="1"/>
</dbReference>
<accession>A0A6A6WAX6</accession>
<dbReference type="Pfam" id="PF08559">
    <property type="entry name" value="Cut8"/>
    <property type="match status" value="1"/>
</dbReference>
<dbReference type="AlphaFoldDB" id="A0A6A6WAX6"/>
<dbReference type="GO" id="GO:0031144">
    <property type="term" value="P:proteasome localization"/>
    <property type="evidence" value="ECO:0007669"/>
    <property type="project" value="UniProtKB-UniRule"/>
</dbReference>
<evidence type="ECO:0000256" key="6">
    <source>
        <dbReference type="ARBA" id="ARBA00022927"/>
    </source>
</evidence>
<dbReference type="GO" id="GO:0005737">
    <property type="term" value="C:cytoplasm"/>
    <property type="evidence" value="ECO:0007669"/>
    <property type="project" value="UniProtKB-SubCell"/>
</dbReference>
<organism evidence="11 12">
    <name type="scientific">Pseudovirgaria hyperparasitica</name>
    <dbReference type="NCBI Taxonomy" id="470096"/>
    <lineage>
        <taxon>Eukaryota</taxon>
        <taxon>Fungi</taxon>
        <taxon>Dikarya</taxon>
        <taxon>Ascomycota</taxon>
        <taxon>Pezizomycotina</taxon>
        <taxon>Dothideomycetes</taxon>
        <taxon>Dothideomycetes incertae sedis</taxon>
        <taxon>Acrospermales</taxon>
        <taxon>Acrospermaceae</taxon>
        <taxon>Pseudovirgaria</taxon>
    </lineage>
</organism>
<dbReference type="GO" id="GO:0015031">
    <property type="term" value="P:protein transport"/>
    <property type="evidence" value="ECO:0007669"/>
    <property type="project" value="UniProtKB-UniRule"/>
</dbReference>
<name>A0A6A6WAX6_9PEZI</name>
<dbReference type="GO" id="GO:0031965">
    <property type="term" value="C:nuclear membrane"/>
    <property type="evidence" value="ECO:0007669"/>
    <property type="project" value="TreeGrafter"/>
</dbReference>
<dbReference type="GO" id="GO:0071630">
    <property type="term" value="P:nuclear protein quality control by the ubiquitin-proteasome system"/>
    <property type="evidence" value="ECO:0007669"/>
    <property type="project" value="UniProtKB-UniRule"/>
</dbReference>
<evidence type="ECO:0000256" key="2">
    <source>
        <dbReference type="ARBA" id="ARBA00011464"/>
    </source>
</evidence>
<evidence type="ECO:0000256" key="10">
    <source>
        <dbReference type="SAM" id="MobiDB-lite"/>
    </source>
</evidence>
<keyword evidence="6 9" id="KW-0653">Protein transport</keyword>
<evidence type="ECO:0000256" key="5">
    <source>
        <dbReference type="ARBA" id="ARBA00022490"/>
    </source>
</evidence>
<keyword evidence="12" id="KW-1185">Reference proteome</keyword>
<dbReference type="RefSeq" id="XP_033602274.1">
    <property type="nucleotide sequence ID" value="XM_033740686.1"/>
</dbReference>
<dbReference type="Proteomes" id="UP000799437">
    <property type="component" value="Unassembled WGS sequence"/>
</dbReference>
<sequence>MNSVLSQVGVAPHLLPQNRLSPSRSFFSNSPNMNRKRKAEDDASAESDERMSASPSTSPSMSSRPFPAASSNRITKRMRTNLAGRPLSLPRLLETLTAEEMRNILQVICDRNPQIGADVVAAAPRPSVGSALGVLGQYEASLQTSFPFGGRNSSDYSYNRVRQALVNLLDALKDYTPHFLPPNETQAATSLTFLDGATEVIHRLPEWDNFQNNRHKQEAYEEMAKAWAAVIQEAAKRAGGIQLQYGGWDQKLNKHNQQSHGRMQDAVDALRTSLGWIGGDMNSGSASTSANANDPSSIRQQLLSGTYGIQSQVRVGLW</sequence>
<dbReference type="Gene3D" id="1.20.58.1590">
    <property type="entry name" value="Tethering factor for nuclear proteasome Cut8/Sts1"/>
    <property type="match status" value="1"/>
</dbReference>
<proteinExistence type="inferred from homology"/>
<comment type="subcellular location">
    <subcellularLocation>
        <location evidence="9">Cytoplasm</location>
    </subcellularLocation>
    <subcellularLocation>
        <location evidence="9">Nucleus</location>
    </subcellularLocation>
</comment>
<evidence type="ECO:0000256" key="3">
    <source>
        <dbReference type="ARBA" id="ARBA00016204"/>
    </source>
</evidence>
<keyword evidence="5 9" id="KW-0963">Cytoplasm</keyword>
<keyword evidence="7 9" id="KW-0539">Nucleus</keyword>
<feature type="compositionally biased region" description="Low complexity" evidence="10">
    <location>
        <begin position="52"/>
        <end position="67"/>
    </location>
</feature>
<comment type="subunit">
    <text evidence="2 9">Binds the proteasome.</text>
</comment>
<evidence type="ECO:0000313" key="11">
    <source>
        <dbReference type="EMBL" id="KAF2759823.1"/>
    </source>
</evidence>
<evidence type="ECO:0000256" key="7">
    <source>
        <dbReference type="ARBA" id="ARBA00023242"/>
    </source>
</evidence>
<dbReference type="InterPro" id="IPR038422">
    <property type="entry name" value="Cut8/Sts1_sf"/>
</dbReference>
<gene>
    <name evidence="11" type="ORF">EJ05DRAFT_311112</name>
</gene>
<evidence type="ECO:0000256" key="4">
    <source>
        <dbReference type="ARBA" id="ARBA00022448"/>
    </source>
</evidence>
<dbReference type="FunFam" id="1.20.58.1590:FF:000001">
    <property type="entry name" value="Tethering factor for nuclear proteasome STS1"/>
    <property type="match status" value="1"/>
</dbReference>
<comment type="function">
    <text evidence="8 9">Involved in ubiquitin-mediated protein degradation. Regulatory factor in the ubiquitin/proteasome pathway that controls the turnover of proteasome substrates. Targets proteasomes to the nucleus and facilitates the degradation of nuclear proteins.</text>
</comment>
<evidence type="ECO:0000256" key="8">
    <source>
        <dbReference type="ARBA" id="ARBA00025651"/>
    </source>
</evidence>
<comment type="similarity">
    <text evidence="1 9">Belongs to the cut8/STS1 family.</text>
</comment>
<protein>
    <recommendedName>
        <fullName evidence="3 9">Tethering factor for nuclear proteasome STS1</fullName>
    </recommendedName>
</protein>
<evidence type="ECO:0000313" key="12">
    <source>
        <dbReference type="Proteomes" id="UP000799437"/>
    </source>
</evidence>
<dbReference type="GO" id="GO:0070628">
    <property type="term" value="F:proteasome binding"/>
    <property type="evidence" value="ECO:0007669"/>
    <property type="project" value="TreeGrafter"/>
</dbReference>
<feature type="compositionally biased region" description="Low complexity" evidence="10">
    <location>
        <begin position="18"/>
        <end position="31"/>
    </location>
</feature>
<dbReference type="GeneID" id="54481740"/>
<evidence type="ECO:0000256" key="1">
    <source>
        <dbReference type="ARBA" id="ARBA00006199"/>
    </source>
</evidence>
<dbReference type="EMBL" id="ML996569">
    <property type="protein sequence ID" value="KAF2759823.1"/>
    <property type="molecule type" value="Genomic_DNA"/>
</dbReference>
<evidence type="ECO:0000256" key="9">
    <source>
        <dbReference type="RuleBase" id="RU368013"/>
    </source>
</evidence>
<dbReference type="OrthoDB" id="10061064at2759"/>
<reference evidence="11" key="1">
    <citation type="journal article" date="2020" name="Stud. Mycol.">
        <title>101 Dothideomycetes genomes: a test case for predicting lifestyles and emergence of pathogens.</title>
        <authorList>
            <person name="Haridas S."/>
            <person name="Albert R."/>
            <person name="Binder M."/>
            <person name="Bloem J."/>
            <person name="Labutti K."/>
            <person name="Salamov A."/>
            <person name="Andreopoulos B."/>
            <person name="Baker S."/>
            <person name="Barry K."/>
            <person name="Bills G."/>
            <person name="Bluhm B."/>
            <person name="Cannon C."/>
            <person name="Castanera R."/>
            <person name="Culley D."/>
            <person name="Daum C."/>
            <person name="Ezra D."/>
            <person name="Gonzalez J."/>
            <person name="Henrissat B."/>
            <person name="Kuo A."/>
            <person name="Liang C."/>
            <person name="Lipzen A."/>
            <person name="Lutzoni F."/>
            <person name="Magnuson J."/>
            <person name="Mondo S."/>
            <person name="Nolan M."/>
            <person name="Ohm R."/>
            <person name="Pangilinan J."/>
            <person name="Park H.-J."/>
            <person name="Ramirez L."/>
            <person name="Alfaro M."/>
            <person name="Sun H."/>
            <person name="Tritt A."/>
            <person name="Yoshinaga Y."/>
            <person name="Zwiers L.-H."/>
            <person name="Turgeon B."/>
            <person name="Goodwin S."/>
            <person name="Spatafora J."/>
            <person name="Crous P."/>
            <person name="Grigoriev I."/>
        </authorList>
    </citation>
    <scope>NUCLEOTIDE SEQUENCE</scope>
    <source>
        <strain evidence="11">CBS 121739</strain>
    </source>
</reference>